<organism evidence="1 2">
    <name type="scientific">Pseudorhizobium pelagicum</name>
    <dbReference type="NCBI Taxonomy" id="1509405"/>
    <lineage>
        <taxon>Bacteria</taxon>
        <taxon>Pseudomonadati</taxon>
        <taxon>Pseudomonadota</taxon>
        <taxon>Alphaproteobacteria</taxon>
        <taxon>Hyphomicrobiales</taxon>
        <taxon>Rhizobiaceae</taxon>
        <taxon>Rhizobium/Agrobacterium group</taxon>
        <taxon>Pseudorhizobium</taxon>
    </lineage>
</organism>
<keyword evidence="2" id="KW-1185">Reference proteome</keyword>
<proteinExistence type="predicted"/>
<dbReference type="InterPro" id="IPR035959">
    <property type="entry name" value="RutC-like_sf"/>
</dbReference>
<evidence type="ECO:0000313" key="2">
    <source>
        <dbReference type="Proteomes" id="UP000052167"/>
    </source>
</evidence>
<dbReference type="Proteomes" id="UP000052167">
    <property type="component" value="Unassembled WGS sequence"/>
</dbReference>
<dbReference type="PANTHER" id="PTHR47328:SF1">
    <property type="entry name" value="RUTC FAMILY PROTEIN YOAB"/>
    <property type="match status" value="1"/>
</dbReference>
<dbReference type="PANTHER" id="PTHR47328">
    <property type="match status" value="1"/>
</dbReference>
<reference evidence="1 2" key="1">
    <citation type="submission" date="2014-06" db="EMBL/GenBank/DDBJ databases">
        <title>Rhizobium pelagicum/R2-400B4.</title>
        <authorList>
            <person name="Kimes N.E."/>
            <person name="Lopez-Perez M."/>
        </authorList>
    </citation>
    <scope>NUCLEOTIDE SEQUENCE [LARGE SCALE GENOMIC DNA]</scope>
    <source>
        <strain evidence="1 2">R2-400B4</strain>
    </source>
</reference>
<evidence type="ECO:0000313" key="1">
    <source>
        <dbReference type="EMBL" id="KEQ07577.1"/>
    </source>
</evidence>
<dbReference type="Gene3D" id="3.30.1330.40">
    <property type="entry name" value="RutC-like"/>
    <property type="match status" value="1"/>
</dbReference>
<dbReference type="InterPro" id="IPR035709">
    <property type="entry name" value="YoaB-like"/>
</dbReference>
<dbReference type="SUPFAM" id="SSF55298">
    <property type="entry name" value="YjgF-like"/>
    <property type="match status" value="1"/>
</dbReference>
<dbReference type="EMBL" id="JOKJ01000012">
    <property type="protein sequence ID" value="KEQ07577.1"/>
    <property type="molecule type" value="Genomic_DNA"/>
</dbReference>
<sequence length="113" mass="12232">MSIKRIESGARMSGAVVHGNTVYLAGQVGEGETVTEQCEYALREVDRLLAAVGSDKSKILQTLIYLSDMSYFAEMNAAWEAWVDPANTPARATSEAKLAAPKYKVEFTVTAAI</sequence>
<dbReference type="OrthoDB" id="9803101at2"/>
<name>A0A922NZX0_9HYPH</name>
<dbReference type="RefSeq" id="WP_037167076.1">
    <property type="nucleotide sequence ID" value="NZ_CAJXID010000022.1"/>
</dbReference>
<accession>A0A922NZX0</accession>
<dbReference type="InterPro" id="IPR006175">
    <property type="entry name" value="YjgF/YER057c/UK114"/>
</dbReference>
<dbReference type="CDD" id="cd06150">
    <property type="entry name" value="YjgF_YER057c_UK114_like_2"/>
    <property type="match status" value="1"/>
</dbReference>
<dbReference type="AlphaFoldDB" id="A0A922NZX0"/>
<comment type="caution">
    <text evidence="1">The sequence shown here is derived from an EMBL/GenBank/DDBJ whole genome shotgun (WGS) entry which is preliminary data.</text>
</comment>
<dbReference type="Pfam" id="PF01042">
    <property type="entry name" value="Ribonuc_L-PSP"/>
    <property type="match status" value="1"/>
</dbReference>
<gene>
    <name evidence="1" type="ORF">GV68_04460</name>
</gene>
<protein>
    <submittedName>
        <fullName evidence="1">Endoribonuclease</fullName>
    </submittedName>
</protein>